<dbReference type="Proteomes" id="UP001160390">
    <property type="component" value="Unassembled WGS sequence"/>
</dbReference>
<keyword evidence="3" id="KW-1185">Reference proteome</keyword>
<dbReference type="InterPro" id="IPR011032">
    <property type="entry name" value="GroES-like_sf"/>
</dbReference>
<feature type="domain" description="Alcohol dehydrogenase-like N-terminal" evidence="1">
    <location>
        <begin position="32"/>
        <end position="80"/>
    </location>
</feature>
<organism evidence="2 3">
    <name type="scientific">Clonostachys chloroleuca</name>
    <dbReference type="NCBI Taxonomy" id="1926264"/>
    <lineage>
        <taxon>Eukaryota</taxon>
        <taxon>Fungi</taxon>
        <taxon>Dikarya</taxon>
        <taxon>Ascomycota</taxon>
        <taxon>Pezizomycotina</taxon>
        <taxon>Sordariomycetes</taxon>
        <taxon>Hypocreomycetidae</taxon>
        <taxon>Hypocreales</taxon>
        <taxon>Bionectriaceae</taxon>
        <taxon>Clonostachys</taxon>
    </lineage>
</organism>
<sequence length="97" mass="10646">MDALPLQTRGLVTEASKAGYKLMPVTLDDMRPDELLVEMKYSGICHTDVIGANGAYGYVLDFPAVLGHAPSSIVSEGSESKSRDQCHSVFQSWWKLQ</sequence>
<dbReference type="InterPro" id="IPR013154">
    <property type="entry name" value="ADH-like_N"/>
</dbReference>
<name>A0AA35VKW4_9HYPO</name>
<dbReference type="Pfam" id="PF08240">
    <property type="entry name" value="ADH_N"/>
    <property type="match status" value="1"/>
</dbReference>
<dbReference type="Gene3D" id="3.90.180.10">
    <property type="entry name" value="Medium-chain alcohol dehydrogenases, catalytic domain"/>
    <property type="match status" value="1"/>
</dbReference>
<proteinExistence type="predicted"/>
<dbReference type="EMBL" id="CABFNP030001353">
    <property type="protein sequence ID" value="CAI6100784.1"/>
    <property type="molecule type" value="Genomic_DNA"/>
</dbReference>
<gene>
    <name evidence="2" type="ORF">CCHLO57077_00006824</name>
</gene>
<dbReference type="AlphaFoldDB" id="A0AA35VKW4"/>
<accession>A0AA35VKW4</accession>
<protein>
    <recommendedName>
        <fullName evidence="1">Alcohol dehydrogenase-like N-terminal domain-containing protein</fullName>
    </recommendedName>
</protein>
<comment type="caution">
    <text evidence="2">The sequence shown here is derived from an EMBL/GenBank/DDBJ whole genome shotgun (WGS) entry which is preliminary data.</text>
</comment>
<evidence type="ECO:0000313" key="3">
    <source>
        <dbReference type="Proteomes" id="UP001160390"/>
    </source>
</evidence>
<evidence type="ECO:0000259" key="1">
    <source>
        <dbReference type="Pfam" id="PF08240"/>
    </source>
</evidence>
<dbReference type="SUPFAM" id="SSF50129">
    <property type="entry name" value="GroES-like"/>
    <property type="match status" value="1"/>
</dbReference>
<evidence type="ECO:0000313" key="2">
    <source>
        <dbReference type="EMBL" id="CAI6100784.1"/>
    </source>
</evidence>
<reference evidence="2" key="1">
    <citation type="submission" date="2023-01" db="EMBL/GenBank/DDBJ databases">
        <authorList>
            <person name="Piombo E."/>
        </authorList>
    </citation>
    <scope>NUCLEOTIDE SEQUENCE</scope>
</reference>